<evidence type="ECO:0000313" key="2">
    <source>
        <dbReference type="WBParaSite" id="MCU_009124-RA"/>
    </source>
</evidence>
<organism evidence="2">
    <name type="scientific">Mesocestoides corti</name>
    <name type="common">Flatworm</name>
    <dbReference type="NCBI Taxonomy" id="53468"/>
    <lineage>
        <taxon>Eukaryota</taxon>
        <taxon>Metazoa</taxon>
        <taxon>Spiralia</taxon>
        <taxon>Lophotrochozoa</taxon>
        <taxon>Platyhelminthes</taxon>
        <taxon>Cestoda</taxon>
        <taxon>Eucestoda</taxon>
        <taxon>Cyclophyllidea</taxon>
        <taxon>Mesocestoididae</taxon>
        <taxon>Mesocestoides</taxon>
    </lineage>
</organism>
<dbReference type="Pfam" id="PF09825">
    <property type="entry name" value="BPL_N"/>
    <property type="match status" value="1"/>
</dbReference>
<accession>A0A5K3FN07</accession>
<evidence type="ECO:0000259" key="1">
    <source>
        <dbReference type="Pfam" id="PF09825"/>
    </source>
</evidence>
<protein>
    <submittedName>
        <fullName evidence="2">BPL_N domain-containing protein</fullName>
    </submittedName>
</protein>
<dbReference type="InterPro" id="IPR029062">
    <property type="entry name" value="Class_I_gatase-like"/>
</dbReference>
<sequence length="276" mass="29744">MHQPSCLLIRLSAMHQVHVLRSRRLSIGIYGDFGASNLCTKQLRNCIQNTFPDATISILSAKESLNSLLTNTIDLFCVGGGFARGVAKTMGTVGLKELKKFILSGGAYLGICSGAYLASALTRFDIGGPNEIFDEGFLNFFPGTAEGPLFAPYEYDSELGSSAALLTASVSDNIGLPSSVSVYFNGGCHFLGSSDSQTTVLYKYGELNTPAILLRNCGQGKVLLSGAHFEFDPTNLPELNGDPYTEKILPILLQHNANRVKLYKSLLRNIVSPVIH</sequence>
<proteinExistence type="predicted"/>
<dbReference type="AlphaFoldDB" id="A0A5K3FN07"/>
<reference evidence="2" key="1">
    <citation type="submission" date="2019-11" db="UniProtKB">
        <authorList>
            <consortium name="WormBaseParasite"/>
        </authorList>
    </citation>
    <scope>IDENTIFICATION</scope>
</reference>
<feature type="domain" description="Biotin-protein ligase N-terminal" evidence="1">
    <location>
        <begin position="29"/>
        <end position="270"/>
    </location>
</feature>
<name>A0A5K3FN07_MESCO</name>
<dbReference type="InterPro" id="IPR019197">
    <property type="entry name" value="Biotin-prot_ligase_N"/>
</dbReference>
<dbReference type="SUPFAM" id="SSF52317">
    <property type="entry name" value="Class I glutamine amidotransferase-like"/>
    <property type="match status" value="1"/>
</dbReference>
<dbReference type="WBParaSite" id="MCU_009124-RA">
    <property type="protein sequence ID" value="MCU_009124-RA"/>
    <property type="gene ID" value="MCU_009124"/>
</dbReference>